<keyword evidence="4" id="KW-1185">Reference proteome</keyword>
<protein>
    <recommendedName>
        <fullName evidence="2">Toxin VasX N-terminal region domain-containing protein</fullName>
    </recommendedName>
</protein>
<dbReference type="InterPro" id="IPR046864">
    <property type="entry name" value="VasX_N"/>
</dbReference>
<feature type="transmembrane region" description="Helical" evidence="1">
    <location>
        <begin position="702"/>
        <end position="721"/>
    </location>
</feature>
<dbReference type="EMBL" id="CYSD01000027">
    <property type="protein sequence ID" value="CUH78187.1"/>
    <property type="molecule type" value="Genomic_DNA"/>
</dbReference>
<dbReference type="RefSeq" id="WP_058289847.1">
    <property type="nucleotide sequence ID" value="NZ_CYSD01000027.1"/>
</dbReference>
<organism evidence="3 4">
    <name type="scientific">Tritonibacter multivorans</name>
    <dbReference type="NCBI Taxonomy" id="928856"/>
    <lineage>
        <taxon>Bacteria</taxon>
        <taxon>Pseudomonadati</taxon>
        <taxon>Pseudomonadota</taxon>
        <taxon>Alphaproteobacteria</taxon>
        <taxon>Rhodobacterales</taxon>
        <taxon>Paracoccaceae</taxon>
        <taxon>Tritonibacter</taxon>
    </lineage>
</organism>
<dbReference type="Proteomes" id="UP000052022">
    <property type="component" value="Unassembled WGS sequence"/>
</dbReference>
<dbReference type="CDD" id="cd20706">
    <property type="entry name" value="MIX_II"/>
    <property type="match status" value="1"/>
</dbReference>
<evidence type="ECO:0000313" key="4">
    <source>
        <dbReference type="Proteomes" id="UP000052022"/>
    </source>
</evidence>
<dbReference type="AlphaFoldDB" id="A0A0P1G9R8"/>
<keyword evidence="1" id="KW-1133">Transmembrane helix</keyword>
<evidence type="ECO:0000259" key="2">
    <source>
        <dbReference type="Pfam" id="PF20249"/>
    </source>
</evidence>
<evidence type="ECO:0000256" key="1">
    <source>
        <dbReference type="SAM" id="Phobius"/>
    </source>
</evidence>
<feature type="domain" description="Toxin VasX N-terminal region" evidence="2">
    <location>
        <begin position="15"/>
        <end position="176"/>
    </location>
</feature>
<name>A0A0P1G9R8_9RHOB</name>
<keyword evidence="1" id="KW-0812">Transmembrane</keyword>
<dbReference type="OrthoDB" id="7877428at2"/>
<gene>
    <name evidence="3" type="ORF">TRM7557_01762</name>
</gene>
<reference evidence="3 4" key="1">
    <citation type="submission" date="2015-09" db="EMBL/GenBank/DDBJ databases">
        <authorList>
            <consortium name="Swine Surveillance"/>
        </authorList>
    </citation>
    <scope>NUCLEOTIDE SEQUENCE [LARGE SCALE GENOMIC DNA]</scope>
    <source>
        <strain evidence="3 4">CECT 7557</strain>
    </source>
</reference>
<sequence length="900" mass="97884">MPEAMTENAVDSPFKFCDPDVIALFPVRYALTGTKLSQIAEGSRSIAIPTSKDSLTDHELRRIRAGYVYVYGDNDTWRVYRYLANPHSDENSTLDFDDAERDSSAVYRFYEIEWSNGADSTWRKKSAPSPFVTLSATVTTAWIAYSEERWPPHMLELLEVNIGLREKVMTKIDLSQEETPHSFKLDQLSEKVADFNEGTPQDPAENQMRYTQLQPEHTGFIATLCDRNLETARAVVLRDDLGEISDLGVLHLQIAHAVQQFSREHYYATSMADCVDLIKDNVDENLSWWKSWTGNHPLNPEFSTLREQVAADIAAQRARPEAIVNLMADVFARSGNFSAKTEIEVATNGIKAINTLRHAEVWEYAWFLIGRSWQFAAVTPVGTAIMGAVSMGQAPGKLNDWYKSMDLLLKASIEGTYVHSFKTLRHFNFALSSQAHAFATEWVTRPSGLQMMQKVLKPFGIPVVHRNVPIEEVTQTIRAQFAQSGLVNAHAAIDAATGNISSARTPLLNVPMIEGTIQTDVSAGGQAHFQRLHDAENVLKGAGLLAGLVTTYSALGQLSKMTEPSTRIKSVTPAGAAANNEIVQVISELVGLLDGAKGVAAMRGSANLSGIRAKAMESLFQTGSRLNTSNIRVLSAITRGNAIAPNLSRLVTLANAALAISAAIALGKSIEGFKRGDTAAFIGNALVAAGSIIMIVTGATGIGAVVGLVLIAVGTAVTIFADSDLEAWVRGSFWGEGFYVYWDVRRDESFEKQLEDSKAIAVPNSEISAFHKQELEAFLDLIGGVKLENATPGDRKLEIACSALKSPADVSKLEVKLTQLVVVASPAGGGATSVPLQGVTHQLRYVGPGRAEIEFRNYTPPKRSFGLGMSTSDVVTATVSFPKHQGGKWTHKLSIKGEDL</sequence>
<dbReference type="STRING" id="928856.SAMN04488049_1282"/>
<evidence type="ECO:0000313" key="3">
    <source>
        <dbReference type="EMBL" id="CUH78187.1"/>
    </source>
</evidence>
<proteinExistence type="predicted"/>
<accession>A0A0P1G9R8</accession>
<dbReference type="Pfam" id="PF20249">
    <property type="entry name" value="VasX_N"/>
    <property type="match status" value="1"/>
</dbReference>
<keyword evidence="1" id="KW-0472">Membrane</keyword>